<proteinExistence type="predicted"/>
<dbReference type="Pfam" id="PF13450">
    <property type="entry name" value="NAD_binding_8"/>
    <property type="match status" value="1"/>
</dbReference>
<gene>
    <name evidence="1" type="ORF">MVEN_00135800</name>
</gene>
<accession>A0A8H6YXB7</accession>
<comment type="caution">
    <text evidence="1">The sequence shown here is derived from an EMBL/GenBank/DDBJ whole genome shotgun (WGS) entry which is preliminary data.</text>
</comment>
<keyword evidence="2" id="KW-1185">Reference proteome</keyword>
<name>A0A8H6YXB7_9AGAR</name>
<dbReference type="AlphaFoldDB" id="A0A8H6YXB7"/>
<reference evidence="1" key="1">
    <citation type="submission" date="2020-05" db="EMBL/GenBank/DDBJ databases">
        <title>Mycena genomes resolve the evolution of fungal bioluminescence.</title>
        <authorList>
            <person name="Tsai I.J."/>
        </authorList>
    </citation>
    <scope>NUCLEOTIDE SEQUENCE</scope>
    <source>
        <strain evidence="1">CCC161011</strain>
    </source>
</reference>
<evidence type="ECO:0000313" key="1">
    <source>
        <dbReference type="EMBL" id="KAF7368168.1"/>
    </source>
</evidence>
<organism evidence="1 2">
    <name type="scientific">Mycena venus</name>
    <dbReference type="NCBI Taxonomy" id="2733690"/>
    <lineage>
        <taxon>Eukaryota</taxon>
        <taxon>Fungi</taxon>
        <taxon>Dikarya</taxon>
        <taxon>Basidiomycota</taxon>
        <taxon>Agaricomycotina</taxon>
        <taxon>Agaricomycetes</taxon>
        <taxon>Agaricomycetidae</taxon>
        <taxon>Agaricales</taxon>
        <taxon>Marasmiineae</taxon>
        <taxon>Mycenaceae</taxon>
        <taxon>Mycena</taxon>
    </lineage>
</organism>
<dbReference type="Gene3D" id="3.30.70.1990">
    <property type="match status" value="1"/>
</dbReference>
<dbReference type="OrthoDB" id="68575at2759"/>
<evidence type="ECO:0000313" key="2">
    <source>
        <dbReference type="Proteomes" id="UP000620124"/>
    </source>
</evidence>
<dbReference type="InterPro" id="IPR036188">
    <property type="entry name" value="FAD/NAD-bd_sf"/>
</dbReference>
<protein>
    <submittedName>
        <fullName evidence="1">NAD-binding-8 multi-domain protein</fullName>
    </submittedName>
</protein>
<dbReference type="EMBL" id="JACAZI010000002">
    <property type="protein sequence ID" value="KAF7368168.1"/>
    <property type="molecule type" value="Genomic_DNA"/>
</dbReference>
<dbReference type="Gene3D" id="1.10.405.20">
    <property type="match status" value="1"/>
</dbReference>
<sequence>MLIAEATIINLPVFLHTDSWTGVKHEVSVKYSASYRTLKKDVIILGGGASGTYAAVRLREDYNKSIVVIELGTVLGGNVNTYNDPVTGTAINYGVEAYIDYGPAKDFFARFDVPTQPVVQFAANMTYADAATGTLLSNITVPPVADQLAALQTYLTIVEQYTPYLLPGYWDFPPGDAIPADMLLPWVDFEAKYGVQDMYPIHDLIDGGSAPNATTLYVMMDFNQPVVAGYLDGTMFDPQPFNNSILYGRAQEFLGADVHFSSQVVNASRTDAGVSVLVRDDAGTTTLITAPRLLVSFQPTAANLAALAPDAAETAVFSTFATAALFVGVVRTNFIPDNTSVSFVPGADAPPYAVVVDWSGTSGLSEIIFSSAAQPLFTEAQAKQAVVDAFTTLLTAGTFAPPAGEEASIEIVAFAEHAGMGFDQSVEMLEQGFIQQMYALQGRRSTWWTGALWCPGYSSNVWAFTDTVLPKLLEGLH</sequence>
<dbReference type="SUPFAM" id="SSF51905">
    <property type="entry name" value="FAD/NAD(P)-binding domain"/>
    <property type="match status" value="1"/>
</dbReference>
<dbReference type="Proteomes" id="UP000620124">
    <property type="component" value="Unassembled WGS sequence"/>
</dbReference>
<dbReference type="Gene3D" id="3.50.50.60">
    <property type="entry name" value="FAD/NAD(P)-binding domain"/>
    <property type="match status" value="1"/>
</dbReference>